<dbReference type="AlphaFoldDB" id="A0A1N6TI98"/>
<evidence type="ECO:0000313" key="1">
    <source>
        <dbReference type="EMBL" id="SIQ53102.1"/>
    </source>
</evidence>
<dbReference type="STRING" id="159291.SAMN05920897_11073"/>
<reference evidence="1 2" key="1">
    <citation type="submission" date="2017-01" db="EMBL/GenBank/DDBJ databases">
        <authorList>
            <person name="Mah S.A."/>
            <person name="Swanson W.J."/>
            <person name="Moy G.W."/>
            <person name="Vacquier V.D."/>
        </authorList>
    </citation>
    <scope>NUCLEOTIDE SEQUENCE [LARGE SCALE GENOMIC DNA]</scope>
    <source>
        <strain evidence="1 2">ASpG1</strain>
    </source>
</reference>
<sequence>MTQTTTRAKGATTRNQTKDLQLLLQDENLQIHREEDWAALAEHVEVHKFLINRSIPWTITWDDAIFSWYENVYTPLNRAIDHWEVRSAFPERTRGQLYLAISTHWYYLQQSNPAVTADEAARDFSAQYGKGLARWFSRYL</sequence>
<gene>
    <name evidence="1" type="ORF">SAMN05920897_11073</name>
</gene>
<dbReference type="Proteomes" id="UP000186400">
    <property type="component" value="Unassembled WGS sequence"/>
</dbReference>
<name>A0A1N6TI98_9SPIO</name>
<organism evidence="1 2">
    <name type="scientific">Alkalispirochaeta americana</name>
    <dbReference type="NCBI Taxonomy" id="159291"/>
    <lineage>
        <taxon>Bacteria</taxon>
        <taxon>Pseudomonadati</taxon>
        <taxon>Spirochaetota</taxon>
        <taxon>Spirochaetia</taxon>
        <taxon>Spirochaetales</taxon>
        <taxon>Spirochaetaceae</taxon>
        <taxon>Alkalispirochaeta</taxon>
    </lineage>
</organism>
<accession>A0A1N6TI98</accession>
<dbReference type="RefSeq" id="WP_143559182.1">
    <property type="nucleotide sequence ID" value="NZ_FTMS01000010.1"/>
</dbReference>
<protein>
    <submittedName>
        <fullName evidence="1">Uncharacterized protein</fullName>
    </submittedName>
</protein>
<proteinExistence type="predicted"/>
<keyword evidence="2" id="KW-1185">Reference proteome</keyword>
<evidence type="ECO:0000313" key="2">
    <source>
        <dbReference type="Proteomes" id="UP000186400"/>
    </source>
</evidence>
<dbReference type="OrthoDB" id="371244at2"/>
<dbReference type="EMBL" id="FTMS01000010">
    <property type="protein sequence ID" value="SIQ53102.1"/>
    <property type="molecule type" value="Genomic_DNA"/>
</dbReference>